<dbReference type="PROSITE" id="PS50862">
    <property type="entry name" value="AA_TRNA_LIGASE_II"/>
    <property type="match status" value="1"/>
</dbReference>
<dbReference type="InterPro" id="IPR036621">
    <property type="entry name" value="Anticodon-bd_dom_sf"/>
</dbReference>
<dbReference type="FunFam" id="3.40.50.800:FF:000001">
    <property type="entry name" value="Threonine--tRNA ligase"/>
    <property type="match status" value="1"/>
</dbReference>
<evidence type="ECO:0000256" key="11">
    <source>
        <dbReference type="ARBA" id="ARBA00023146"/>
    </source>
</evidence>
<dbReference type="SUPFAM" id="SSF55186">
    <property type="entry name" value="ThrRS/AlaRS common domain"/>
    <property type="match status" value="1"/>
</dbReference>
<dbReference type="InterPro" id="IPR018163">
    <property type="entry name" value="Thr/Ala-tRNA-synth_IIc_edit"/>
</dbReference>
<dbReference type="InterPro" id="IPR004095">
    <property type="entry name" value="TGS"/>
</dbReference>
<dbReference type="InterPro" id="IPR004154">
    <property type="entry name" value="Anticodon-bd"/>
</dbReference>
<dbReference type="Pfam" id="PF00587">
    <property type="entry name" value="tRNA-synt_2b"/>
    <property type="match status" value="1"/>
</dbReference>
<dbReference type="PRINTS" id="PR01047">
    <property type="entry name" value="TRNASYNTHTHR"/>
</dbReference>
<dbReference type="PANTHER" id="PTHR11451:SF44">
    <property type="entry name" value="THREONINE--TRNA LIGASE, CHLOROPLASTIC_MITOCHONDRIAL 2"/>
    <property type="match status" value="1"/>
</dbReference>
<dbReference type="Pfam" id="PF02824">
    <property type="entry name" value="TGS"/>
    <property type="match status" value="1"/>
</dbReference>
<feature type="domain" description="Aminoacyl-transfer RNA synthetases class-II family profile" evidence="14">
    <location>
        <begin position="251"/>
        <end position="559"/>
    </location>
</feature>
<dbReference type="Gene3D" id="3.10.20.30">
    <property type="match status" value="1"/>
</dbReference>
<keyword evidence="7 13" id="KW-0862">Zinc</keyword>
<evidence type="ECO:0000313" key="17">
    <source>
        <dbReference type="Proteomes" id="UP000199379"/>
    </source>
</evidence>
<dbReference type="PROSITE" id="PS51880">
    <property type="entry name" value="TGS"/>
    <property type="match status" value="1"/>
</dbReference>
<dbReference type="GO" id="GO:0004829">
    <property type="term" value="F:threonine-tRNA ligase activity"/>
    <property type="evidence" value="ECO:0007669"/>
    <property type="project" value="UniProtKB-UniRule"/>
</dbReference>
<evidence type="ECO:0000256" key="13">
    <source>
        <dbReference type="HAMAP-Rule" id="MF_00184"/>
    </source>
</evidence>
<evidence type="ECO:0000256" key="1">
    <source>
        <dbReference type="ARBA" id="ARBA00008226"/>
    </source>
</evidence>
<comment type="cofactor">
    <cofactor evidence="13">
        <name>Zn(2+)</name>
        <dbReference type="ChEBI" id="CHEBI:29105"/>
    </cofactor>
    <text evidence="13">Binds 1 zinc ion per subunit.</text>
</comment>
<dbReference type="GO" id="GO:0000049">
    <property type="term" value="F:tRNA binding"/>
    <property type="evidence" value="ECO:0007669"/>
    <property type="project" value="UniProtKB-KW"/>
</dbReference>
<keyword evidence="3 13" id="KW-0820">tRNA-binding</keyword>
<keyword evidence="10 13" id="KW-0648">Protein biosynthesis</keyword>
<dbReference type="NCBIfam" id="TIGR00418">
    <property type="entry name" value="thrS"/>
    <property type="match status" value="1"/>
</dbReference>
<dbReference type="Gene3D" id="3.30.930.10">
    <property type="entry name" value="Bira Bifunctional Protein, Domain 2"/>
    <property type="match status" value="1"/>
</dbReference>
<feature type="binding site" evidence="13">
    <location>
        <position position="410"/>
    </location>
    <ligand>
        <name>Zn(2+)</name>
        <dbReference type="ChEBI" id="CHEBI:29105"/>
        <note>catalytic</note>
    </ligand>
</feature>
<keyword evidence="2 13" id="KW-0963">Cytoplasm</keyword>
<dbReference type="Pfam" id="PF03129">
    <property type="entry name" value="HGTP_anticodon"/>
    <property type="match status" value="1"/>
</dbReference>
<keyword evidence="6 13" id="KW-0547">Nucleotide-binding</keyword>
<dbReference type="HAMAP" id="MF_00184">
    <property type="entry name" value="Thr_tRNA_synth"/>
    <property type="match status" value="1"/>
</dbReference>
<comment type="caution">
    <text evidence="13">Lacks conserved residue(s) required for the propagation of feature annotation.</text>
</comment>
<dbReference type="CDD" id="cd00771">
    <property type="entry name" value="ThrRS_core"/>
    <property type="match status" value="1"/>
</dbReference>
<protein>
    <recommendedName>
        <fullName evidence="13">Threonine--tRNA ligase</fullName>
        <ecNumber evidence="13">6.1.1.3</ecNumber>
    </recommendedName>
    <alternativeName>
        <fullName evidence="13">Threonyl-tRNA synthetase</fullName>
        <shortName evidence="13">ThrRS</shortName>
    </alternativeName>
</protein>
<dbReference type="InterPro" id="IPR002320">
    <property type="entry name" value="Thr-tRNA-ligase_IIa"/>
</dbReference>
<reference evidence="16 17" key="1">
    <citation type="submission" date="2016-10" db="EMBL/GenBank/DDBJ databases">
        <authorList>
            <person name="de Groot N.N."/>
        </authorList>
    </citation>
    <scope>NUCLEOTIDE SEQUENCE [LARGE SCALE GENOMIC DNA]</scope>
    <source>
        <strain evidence="16 17">DSM 29340</strain>
    </source>
</reference>
<dbReference type="GO" id="GO:0005524">
    <property type="term" value="F:ATP binding"/>
    <property type="evidence" value="ECO:0007669"/>
    <property type="project" value="UniProtKB-UniRule"/>
</dbReference>
<dbReference type="InterPro" id="IPR012676">
    <property type="entry name" value="TGS-like"/>
</dbReference>
<dbReference type="Proteomes" id="UP000199379">
    <property type="component" value="Unassembled WGS sequence"/>
</dbReference>
<evidence type="ECO:0000256" key="6">
    <source>
        <dbReference type="ARBA" id="ARBA00022741"/>
    </source>
</evidence>
<dbReference type="EMBL" id="FNYD01000002">
    <property type="protein sequence ID" value="SEI74955.1"/>
    <property type="molecule type" value="Genomic_DNA"/>
</dbReference>
<proteinExistence type="inferred from homology"/>
<dbReference type="FunFam" id="3.30.54.20:FF:000002">
    <property type="entry name" value="Threonine--tRNA ligase"/>
    <property type="match status" value="1"/>
</dbReference>
<dbReference type="OrthoDB" id="9802304at2"/>
<dbReference type="FunFam" id="3.30.980.10:FF:000001">
    <property type="entry name" value="Threonine--tRNA ligase"/>
    <property type="match status" value="1"/>
</dbReference>
<dbReference type="InterPro" id="IPR047246">
    <property type="entry name" value="ThrRS_anticodon"/>
</dbReference>
<dbReference type="Gene3D" id="3.40.50.800">
    <property type="entry name" value="Anticodon-binding domain"/>
    <property type="match status" value="1"/>
</dbReference>
<evidence type="ECO:0000259" key="15">
    <source>
        <dbReference type="PROSITE" id="PS51880"/>
    </source>
</evidence>
<keyword evidence="4 13" id="KW-0436">Ligase</keyword>
<gene>
    <name evidence="13" type="primary">thrS</name>
    <name evidence="16" type="ORF">SAMN05444007_102264</name>
</gene>
<comment type="similarity">
    <text evidence="1 13">Belongs to the class-II aminoacyl-tRNA synthetase family.</text>
</comment>
<evidence type="ECO:0000256" key="3">
    <source>
        <dbReference type="ARBA" id="ARBA00022555"/>
    </source>
</evidence>
<dbReference type="SUPFAM" id="SSF52954">
    <property type="entry name" value="Class II aaRS ABD-related"/>
    <property type="match status" value="1"/>
</dbReference>
<feature type="domain" description="TGS" evidence="15">
    <location>
        <begin position="4"/>
        <end position="67"/>
    </location>
</feature>
<dbReference type="Gene3D" id="3.30.980.10">
    <property type="entry name" value="Threonyl-trna Synthetase, Chain A, domain 2"/>
    <property type="match status" value="1"/>
</dbReference>
<dbReference type="PANTHER" id="PTHR11451">
    <property type="entry name" value="THREONINE-TRNA LIGASE"/>
    <property type="match status" value="1"/>
</dbReference>
<dbReference type="STRING" id="1227549.SAMN05444007_102264"/>
<keyword evidence="8 13" id="KW-0067">ATP-binding</keyword>
<dbReference type="GO" id="GO:0006435">
    <property type="term" value="P:threonyl-tRNA aminoacylation"/>
    <property type="evidence" value="ECO:0007669"/>
    <property type="project" value="UniProtKB-UniRule"/>
</dbReference>
<dbReference type="SUPFAM" id="SSF55681">
    <property type="entry name" value="Class II aaRS and biotin synthetases"/>
    <property type="match status" value="1"/>
</dbReference>
<comment type="catalytic activity">
    <reaction evidence="12 13">
        <text>tRNA(Thr) + L-threonine + ATP = L-threonyl-tRNA(Thr) + AMP + diphosphate + H(+)</text>
        <dbReference type="Rhea" id="RHEA:24624"/>
        <dbReference type="Rhea" id="RHEA-COMP:9670"/>
        <dbReference type="Rhea" id="RHEA-COMP:9704"/>
        <dbReference type="ChEBI" id="CHEBI:15378"/>
        <dbReference type="ChEBI" id="CHEBI:30616"/>
        <dbReference type="ChEBI" id="CHEBI:33019"/>
        <dbReference type="ChEBI" id="CHEBI:57926"/>
        <dbReference type="ChEBI" id="CHEBI:78442"/>
        <dbReference type="ChEBI" id="CHEBI:78534"/>
        <dbReference type="ChEBI" id="CHEBI:456215"/>
        <dbReference type="EC" id="6.1.1.3"/>
    </reaction>
</comment>
<sequence length="663" mass="75786">MALDTRHVSLTFPDGNARDYKAGVTPAQVAADISTSLAKKAISATVNGRHWDLQWPIEEDAQIAIHTMKDAEQANELIRHDLAHIMARAVQEIWPDTRVTIGPVIENGWYYDFDRDEPFTPEDLGAIEKKMKEIINKRDPVTTEVWDRDRAIAHYQANDEPYKVELIEAIPGDEPLRMYWHGDWQDLCRGPHLQHTGQVPGDAFKLMSIAGAYWRGDSSRAMLQRIYGVAFQNKEQLKAHLHMLEEAAKRDHRKLGREMDLFHMQEEAPGQVFWHPNGWTVYTQLQDYMRRKQRAGGYQEINTPQVVDRKLWEKSGHWDKYQHHMFLVEVDESRDGETDDASAKNRAETRINALKPMNCPCHVQVFNQGLKSYRDLPLRLAEFGSCARFEPSGALHGIMRVRGFTQDDAHIFCTEEQIQEECARFIDFLADVYRELGFPEFEIKFATRPEKRVGSDESWDYVENALEKAIKAVGRDYTLEPGDGAFYGPKLDFYLTDAIGRVWQCGTFQVDPNLPERLGATYIAADGDKHRPYMLHRACLGSFERFIGILIENWEGKLPFWLAPRQVVVASITSEADDYVREVVADLTAAGVRAEADIRNEKINYKVREHSVGKVPVILAVGHREVEERTVSIRRLGEKQTSVASLEDAIKELSTAATPPDQL</sequence>
<dbReference type="SUPFAM" id="SSF81271">
    <property type="entry name" value="TGS-like"/>
    <property type="match status" value="1"/>
</dbReference>
<dbReference type="InterPro" id="IPR033728">
    <property type="entry name" value="ThrRS_core"/>
</dbReference>
<accession>A0A1H6TFD9</accession>
<keyword evidence="5 13" id="KW-0479">Metal-binding</keyword>
<dbReference type="RefSeq" id="WP_092362685.1">
    <property type="nucleotide sequence ID" value="NZ_BMGV01000002.1"/>
</dbReference>
<dbReference type="InterPro" id="IPR002314">
    <property type="entry name" value="aa-tRNA-synt_IIb"/>
</dbReference>
<feature type="binding site" evidence="13">
    <location>
        <position position="536"/>
    </location>
    <ligand>
        <name>Zn(2+)</name>
        <dbReference type="ChEBI" id="CHEBI:29105"/>
        <note>catalytic</note>
    </ligand>
</feature>
<evidence type="ECO:0000256" key="10">
    <source>
        <dbReference type="ARBA" id="ARBA00022917"/>
    </source>
</evidence>
<evidence type="ECO:0000256" key="7">
    <source>
        <dbReference type="ARBA" id="ARBA00022833"/>
    </source>
</evidence>
<name>A0A1H6TFD9_9RHOB</name>
<feature type="binding site" evidence="13">
    <location>
        <position position="359"/>
    </location>
    <ligand>
        <name>Zn(2+)</name>
        <dbReference type="ChEBI" id="CHEBI:29105"/>
        <note>catalytic</note>
    </ligand>
</feature>
<keyword evidence="17" id="KW-1185">Reference proteome</keyword>
<comment type="subcellular location">
    <subcellularLocation>
        <location evidence="13">Cytoplasm</location>
    </subcellularLocation>
</comment>
<comment type="subunit">
    <text evidence="13">Homodimer.</text>
</comment>
<keyword evidence="11 13" id="KW-0030">Aminoacyl-tRNA synthetase</keyword>
<dbReference type="InterPro" id="IPR012675">
    <property type="entry name" value="Beta-grasp_dom_sf"/>
</dbReference>
<dbReference type="CDD" id="cd01667">
    <property type="entry name" value="TGS_ThrRS"/>
    <property type="match status" value="1"/>
</dbReference>
<dbReference type="CDD" id="cd00860">
    <property type="entry name" value="ThrRS_anticodon"/>
    <property type="match status" value="1"/>
</dbReference>
<dbReference type="EC" id="6.1.1.3" evidence="13"/>
<evidence type="ECO:0000256" key="2">
    <source>
        <dbReference type="ARBA" id="ARBA00022490"/>
    </source>
</evidence>
<evidence type="ECO:0000256" key="5">
    <source>
        <dbReference type="ARBA" id="ARBA00022723"/>
    </source>
</evidence>
<evidence type="ECO:0000256" key="12">
    <source>
        <dbReference type="ARBA" id="ARBA00049515"/>
    </source>
</evidence>
<evidence type="ECO:0000256" key="4">
    <source>
        <dbReference type="ARBA" id="ARBA00022598"/>
    </source>
</evidence>
<dbReference type="InterPro" id="IPR006195">
    <property type="entry name" value="aa-tRNA-synth_II"/>
</dbReference>
<evidence type="ECO:0000256" key="9">
    <source>
        <dbReference type="ARBA" id="ARBA00022884"/>
    </source>
</evidence>
<evidence type="ECO:0000259" key="14">
    <source>
        <dbReference type="PROSITE" id="PS50862"/>
    </source>
</evidence>
<dbReference type="GO" id="GO:0046872">
    <property type="term" value="F:metal ion binding"/>
    <property type="evidence" value="ECO:0007669"/>
    <property type="project" value="UniProtKB-KW"/>
</dbReference>
<dbReference type="FunFam" id="3.10.20.30:FF:000005">
    <property type="entry name" value="Threonine--tRNA ligase"/>
    <property type="match status" value="1"/>
</dbReference>
<dbReference type="SMART" id="SM00863">
    <property type="entry name" value="tRNA_SAD"/>
    <property type="match status" value="1"/>
</dbReference>
<dbReference type="AlphaFoldDB" id="A0A1H6TFD9"/>
<dbReference type="FunFam" id="3.30.930.10:FF:000002">
    <property type="entry name" value="Threonine--tRNA ligase"/>
    <property type="match status" value="1"/>
</dbReference>
<keyword evidence="9 13" id="KW-0694">RNA-binding</keyword>
<evidence type="ECO:0000256" key="8">
    <source>
        <dbReference type="ARBA" id="ARBA00022840"/>
    </source>
</evidence>
<dbReference type="InterPro" id="IPR045864">
    <property type="entry name" value="aa-tRNA-synth_II/BPL/LPL"/>
</dbReference>
<organism evidence="16 17">
    <name type="scientific">Cribrihabitans marinus</name>
    <dbReference type="NCBI Taxonomy" id="1227549"/>
    <lineage>
        <taxon>Bacteria</taxon>
        <taxon>Pseudomonadati</taxon>
        <taxon>Pseudomonadota</taxon>
        <taxon>Alphaproteobacteria</taxon>
        <taxon>Rhodobacterales</taxon>
        <taxon>Paracoccaceae</taxon>
        <taxon>Cribrihabitans</taxon>
    </lineage>
</organism>
<dbReference type="Pfam" id="PF07973">
    <property type="entry name" value="tRNA_SAD"/>
    <property type="match status" value="1"/>
</dbReference>
<dbReference type="InterPro" id="IPR012947">
    <property type="entry name" value="tRNA_SAD"/>
</dbReference>
<dbReference type="Gene3D" id="3.30.54.20">
    <property type="match status" value="1"/>
</dbReference>
<evidence type="ECO:0000313" key="16">
    <source>
        <dbReference type="EMBL" id="SEI74955.1"/>
    </source>
</evidence>
<dbReference type="GO" id="GO:0005737">
    <property type="term" value="C:cytoplasm"/>
    <property type="evidence" value="ECO:0007669"/>
    <property type="project" value="UniProtKB-SubCell"/>
</dbReference>